<accession>A0A7S0KRE0</accession>
<evidence type="ECO:0000256" key="2">
    <source>
        <dbReference type="ARBA" id="ARBA00022737"/>
    </source>
</evidence>
<dbReference type="EMBL" id="HBEV01009907">
    <property type="protein sequence ID" value="CAD8590201.1"/>
    <property type="molecule type" value="Transcribed_RNA"/>
</dbReference>
<sequence>MTWPNGDRYDGEWLEGKKHGFGTMWRCEHGKHRVEYNGTWVHNRRDGYGVMHNDKGETYEGEWRDGKRHGRGKQTYGGRFDGAGADVFDGDWVEGKRTGRGVMQLANGDLYEGEWFDDVKHGAGVYYYEAKGMRYDGVWDGDTPKAGVYESIDPGDIPVVNLPALELMDADQVGERAKRAALASLSHSR</sequence>
<dbReference type="InterPro" id="IPR003409">
    <property type="entry name" value="MORN"/>
</dbReference>
<evidence type="ECO:0000256" key="3">
    <source>
        <dbReference type="ARBA" id="ARBA00023329"/>
    </source>
</evidence>
<gene>
    <name evidence="6" type="ORF">MSP1404_LOCUS7605</name>
</gene>
<proteinExistence type="predicted"/>
<organism evidence="6">
    <name type="scientific">Micromonas pusilla</name>
    <name type="common">Picoplanktonic green alga</name>
    <name type="synonym">Chromulina pusilla</name>
    <dbReference type="NCBI Taxonomy" id="38833"/>
    <lineage>
        <taxon>Eukaryota</taxon>
        <taxon>Viridiplantae</taxon>
        <taxon>Chlorophyta</taxon>
        <taxon>Mamiellophyceae</taxon>
        <taxon>Mamiellales</taxon>
        <taxon>Mamiellaceae</taxon>
        <taxon>Micromonas</taxon>
    </lineage>
</organism>
<keyword evidence="2" id="KW-0677">Repeat</keyword>
<dbReference type="GO" id="GO:0001669">
    <property type="term" value="C:acrosomal vesicle"/>
    <property type="evidence" value="ECO:0007669"/>
    <property type="project" value="UniProtKB-SubCell"/>
</dbReference>
<dbReference type="SUPFAM" id="SSF82185">
    <property type="entry name" value="Histone H3 K4-specific methyltransferase SET7/9 N-terminal domain"/>
    <property type="match status" value="1"/>
</dbReference>
<name>A0A7S0KRE0_MICPS</name>
<evidence type="ECO:0000313" key="6">
    <source>
        <dbReference type="EMBL" id="CAD8590201.1"/>
    </source>
</evidence>
<dbReference type="GO" id="GO:0016020">
    <property type="term" value="C:membrane"/>
    <property type="evidence" value="ECO:0007669"/>
    <property type="project" value="UniProtKB-ARBA"/>
</dbReference>
<evidence type="ECO:0000256" key="1">
    <source>
        <dbReference type="ARBA" id="ARBA00004218"/>
    </source>
</evidence>
<comment type="function">
    <text evidence="5">Assembles a suppression complex (suppresome) by tethering SIRT1 and MDM2 to regulate composite modifications of p53/TP53. Confers both deacetylation-mediated functional inactivation, by SIRT1, and ubiquitination-dependent degradation, by MDM2, of p53/TP53, promoting a proliferative and cell survival behaviors. May play a role in the regulation of spermatogenesis.</text>
</comment>
<dbReference type="PANTHER" id="PTHR46511">
    <property type="entry name" value="MORN REPEAT-CONTAINING PROTEIN 3"/>
    <property type="match status" value="1"/>
</dbReference>
<dbReference type="SMART" id="SM00698">
    <property type="entry name" value="MORN"/>
    <property type="match status" value="5"/>
</dbReference>
<dbReference type="Pfam" id="PF02493">
    <property type="entry name" value="MORN"/>
    <property type="match status" value="5"/>
</dbReference>
<dbReference type="PANTHER" id="PTHR46511:SF1">
    <property type="entry name" value="MORN REPEAT-CONTAINING PROTEIN 3"/>
    <property type="match status" value="1"/>
</dbReference>
<reference evidence="6" key="1">
    <citation type="submission" date="2021-01" db="EMBL/GenBank/DDBJ databases">
        <authorList>
            <person name="Corre E."/>
            <person name="Pelletier E."/>
            <person name="Niang G."/>
            <person name="Scheremetjew M."/>
            <person name="Finn R."/>
            <person name="Kale V."/>
            <person name="Holt S."/>
            <person name="Cochrane G."/>
            <person name="Meng A."/>
            <person name="Brown T."/>
            <person name="Cohen L."/>
        </authorList>
    </citation>
    <scope>NUCLEOTIDE SEQUENCE</scope>
    <source>
        <strain evidence="6">CCMP494</strain>
    </source>
</reference>
<dbReference type="InterPro" id="IPR052472">
    <property type="entry name" value="MORN3"/>
</dbReference>
<evidence type="ECO:0000256" key="5">
    <source>
        <dbReference type="ARBA" id="ARBA00045851"/>
    </source>
</evidence>
<keyword evidence="3" id="KW-0968">Cytoplasmic vesicle</keyword>
<feature type="non-terminal residue" evidence="6">
    <location>
        <position position="189"/>
    </location>
</feature>
<protein>
    <recommendedName>
        <fullName evidence="4">MORN repeat-containing protein 3</fullName>
    </recommendedName>
</protein>
<dbReference type="AlphaFoldDB" id="A0A7S0KRE0"/>
<dbReference type="Gene3D" id="2.20.110.10">
    <property type="entry name" value="Histone H3 K4-specific methyltransferase SET7/9 N-terminal domain"/>
    <property type="match status" value="3"/>
</dbReference>
<comment type="subcellular location">
    <subcellularLocation>
        <location evidence="1">Cytoplasmic vesicle</location>
        <location evidence="1">Secretory vesicle</location>
        <location evidence="1">Acrosome</location>
    </subcellularLocation>
</comment>
<evidence type="ECO:0000256" key="4">
    <source>
        <dbReference type="ARBA" id="ARBA00039854"/>
    </source>
</evidence>